<sequence>VVTEKSAAALEENNVYTFIVNRDANKIEISRAVEKLWDVRVSDVRTMRYAGKEKRAFMGRMSRSPKVGRRS</sequence>
<proteinExistence type="inferred from homology"/>
<dbReference type="EMBL" id="UINC01014308">
    <property type="protein sequence ID" value="SVA61121.1"/>
    <property type="molecule type" value="Genomic_DNA"/>
</dbReference>
<dbReference type="GO" id="GO:1990904">
    <property type="term" value="C:ribonucleoprotein complex"/>
    <property type="evidence" value="ECO:0007669"/>
    <property type="project" value="UniProtKB-KW"/>
</dbReference>
<organism evidence="4">
    <name type="scientific">marine metagenome</name>
    <dbReference type="NCBI Taxonomy" id="408172"/>
    <lineage>
        <taxon>unclassified sequences</taxon>
        <taxon>metagenomes</taxon>
        <taxon>ecological metagenomes</taxon>
    </lineage>
</organism>
<dbReference type="GO" id="GO:0003735">
    <property type="term" value="F:structural constituent of ribosome"/>
    <property type="evidence" value="ECO:0007669"/>
    <property type="project" value="InterPro"/>
</dbReference>
<evidence type="ECO:0000256" key="2">
    <source>
        <dbReference type="ARBA" id="ARBA00022980"/>
    </source>
</evidence>
<keyword evidence="3" id="KW-0687">Ribonucleoprotein</keyword>
<accession>A0A381X9F5</accession>
<name>A0A381X9F5_9ZZZZ</name>
<evidence type="ECO:0000256" key="1">
    <source>
        <dbReference type="ARBA" id="ARBA00006700"/>
    </source>
</evidence>
<keyword evidence="2" id="KW-0689">Ribosomal protein</keyword>
<feature type="non-terminal residue" evidence="4">
    <location>
        <position position="1"/>
    </location>
</feature>
<dbReference type="GO" id="GO:0005840">
    <property type="term" value="C:ribosome"/>
    <property type="evidence" value="ECO:0007669"/>
    <property type="project" value="UniProtKB-KW"/>
</dbReference>
<dbReference type="InterPro" id="IPR013025">
    <property type="entry name" value="Ribosomal_uL23-like"/>
</dbReference>
<dbReference type="Gene3D" id="3.30.70.330">
    <property type="match status" value="1"/>
</dbReference>
<feature type="non-terminal residue" evidence="4">
    <location>
        <position position="71"/>
    </location>
</feature>
<comment type="similarity">
    <text evidence="1">Belongs to the universal ribosomal protein uL23 family.</text>
</comment>
<reference evidence="4" key="1">
    <citation type="submission" date="2018-05" db="EMBL/GenBank/DDBJ databases">
        <authorList>
            <person name="Lanie J.A."/>
            <person name="Ng W.-L."/>
            <person name="Kazmierczak K.M."/>
            <person name="Andrzejewski T.M."/>
            <person name="Davidsen T.M."/>
            <person name="Wayne K.J."/>
            <person name="Tettelin H."/>
            <person name="Glass J.I."/>
            <person name="Rusch D."/>
            <person name="Podicherti R."/>
            <person name="Tsui H.-C.T."/>
            <person name="Winkler M.E."/>
        </authorList>
    </citation>
    <scope>NUCLEOTIDE SEQUENCE</scope>
</reference>
<dbReference type="AlphaFoldDB" id="A0A381X9F5"/>
<evidence type="ECO:0000313" key="4">
    <source>
        <dbReference type="EMBL" id="SVA61121.1"/>
    </source>
</evidence>
<dbReference type="Pfam" id="PF00276">
    <property type="entry name" value="Ribosomal_L23"/>
    <property type="match status" value="1"/>
</dbReference>
<evidence type="ECO:0008006" key="5">
    <source>
        <dbReference type="Google" id="ProtNLM"/>
    </source>
</evidence>
<evidence type="ECO:0000256" key="3">
    <source>
        <dbReference type="ARBA" id="ARBA00023274"/>
    </source>
</evidence>
<protein>
    <recommendedName>
        <fullName evidence="5">50S ribosomal protein L23</fullName>
    </recommendedName>
</protein>
<dbReference type="SUPFAM" id="SSF54189">
    <property type="entry name" value="Ribosomal proteins S24e, L23 and L15e"/>
    <property type="match status" value="1"/>
</dbReference>
<dbReference type="InterPro" id="IPR012677">
    <property type="entry name" value="Nucleotide-bd_a/b_plait_sf"/>
</dbReference>
<dbReference type="InterPro" id="IPR012678">
    <property type="entry name" value="Ribosomal_uL23/eL15/eS24_sf"/>
</dbReference>
<gene>
    <name evidence="4" type="ORF">METZ01_LOCUS113975</name>
</gene>
<dbReference type="GO" id="GO:0006412">
    <property type="term" value="P:translation"/>
    <property type="evidence" value="ECO:0007669"/>
    <property type="project" value="InterPro"/>
</dbReference>
<dbReference type="PANTHER" id="PTHR11620">
    <property type="entry name" value="60S RIBOSOMAL PROTEIN L23A"/>
    <property type="match status" value="1"/>
</dbReference>